<sequence length="537" mass="62489">MRLTSNYSHRRERTGFTVAGSRFIKENCRWLFPMFRWRTFLPRCNPQCGFSFIIGAVVLFLISYLYISHRTRVGRPFRLGQLGARLHNGAHIQGSGRRNAFSSTDVKIPKPRRRWEEKAEAQNESGVEGTVSWRQVSDVINLMAKMTPDDPSSGKPAVQSEVLMRQIKELTEAMLSEKTMLPKLQDPPMCVGDLKEGEVEDIFCIPKPNYLSHIKNPCWYTDEMFREVKVRKLNCLPYFHILGCAKSGTTDLWNRLMSHPHVVSNDGLLHKEGLWWSWRRYGISGYNRNKVMNFSEYVDLFQDTARQIQASVESDSLLQQILITGDASPPDFWDFRGWTNISQNRNHHIPRVITPHLMKHFYTNPKFILMFRDPIERLYSDYFFVGGGLTSLDFHNDVLASINLVHSCVKRFGLVSCFYDHRLYIKLPVRLPFACYSVFMREWLQVFPKENFLLIKTEEYDEDSEATLKEVMAFLGLGPLRENVLQEITEEERSRVTVQRKIAGPMRNATREILHSLLDPCGLELARLLKNDKFTWS</sequence>
<accession>A0AAV2I7X8</accession>
<dbReference type="PANTHER" id="PTHR15723">
    <property type="entry name" value="CARBOHYDRATE SULFOTRANSFERASE 15"/>
    <property type="match status" value="1"/>
</dbReference>
<dbReference type="InterPro" id="IPR027417">
    <property type="entry name" value="P-loop_NTPase"/>
</dbReference>
<proteinExistence type="predicted"/>
<evidence type="ECO:0000259" key="2">
    <source>
        <dbReference type="Pfam" id="PF00685"/>
    </source>
</evidence>
<keyword evidence="1" id="KW-0472">Membrane</keyword>
<dbReference type="Pfam" id="PF00685">
    <property type="entry name" value="Sulfotransfer_1"/>
    <property type="match status" value="1"/>
</dbReference>
<dbReference type="Proteomes" id="UP001497497">
    <property type="component" value="Unassembled WGS sequence"/>
</dbReference>
<dbReference type="Gene3D" id="3.40.50.300">
    <property type="entry name" value="P-loop containing nucleotide triphosphate hydrolases"/>
    <property type="match status" value="1"/>
</dbReference>
<dbReference type="PANTHER" id="PTHR15723:SF0">
    <property type="entry name" value="CARBOHYDRATE SULFOTRANSFERASE 15"/>
    <property type="match status" value="1"/>
</dbReference>
<keyword evidence="1" id="KW-1133">Transmembrane helix</keyword>
<feature type="domain" description="Sulfotransferase" evidence="2">
    <location>
        <begin position="241"/>
        <end position="490"/>
    </location>
</feature>
<comment type="caution">
    <text evidence="3">The sequence shown here is derived from an EMBL/GenBank/DDBJ whole genome shotgun (WGS) entry which is preliminary data.</text>
</comment>
<reference evidence="3 4" key="1">
    <citation type="submission" date="2024-04" db="EMBL/GenBank/DDBJ databases">
        <authorList>
            <consortium name="Genoscope - CEA"/>
            <person name="William W."/>
        </authorList>
    </citation>
    <scope>NUCLEOTIDE SEQUENCE [LARGE SCALE GENOMIC DNA]</scope>
</reference>
<feature type="transmembrane region" description="Helical" evidence="1">
    <location>
        <begin position="48"/>
        <end position="67"/>
    </location>
</feature>
<name>A0AAV2I7X8_LYMST</name>
<dbReference type="EMBL" id="CAXITT010000475">
    <property type="protein sequence ID" value="CAL1542196.1"/>
    <property type="molecule type" value="Genomic_DNA"/>
</dbReference>
<dbReference type="InterPro" id="IPR000863">
    <property type="entry name" value="Sulfotransferase_dom"/>
</dbReference>
<gene>
    <name evidence="3" type="ORF">GSLYS_00015800001</name>
</gene>
<dbReference type="InterPro" id="IPR052654">
    <property type="entry name" value="CS_Sulfotransferase"/>
</dbReference>
<evidence type="ECO:0000313" key="3">
    <source>
        <dbReference type="EMBL" id="CAL1542196.1"/>
    </source>
</evidence>
<evidence type="ECO:0000256" key="1">
    <source>
        <dbReference type="SAM" id="Phobius"/>
    </source>
</evidence>
<evidence type="ECO:0000313" key="4">
    <source>
        <dbReference type="Proteomes" id="UP001497497"/>
    </source>
</evidence>
<dbReference type="GO" id="GO:0050659">
    <property type="term" value="F:N-acetylgalactosamine 4-sulfate 6-O-sulfotransferase activity"/>
    <property type="evidence" value="ECO:0007669"/>
    <property type="project" value="TreeGrafter"/>
</dbReference>
<dbReference type="SUPFAM" id="SSF52540">
    <property type="entry name" value="P-loop containing nucleoside triphosphate hydrolases"/>
    <property type="match status" value="1"/>
</dbReference>
<dbReference type="AlphaFoldDB" id="A0AAV2I7X8"/>
<organism evidence="3 4">
    <name type="scientific">Lymnaea stagnalis</name>
    <name type="common">Great pond snail</name>
    <name type="synonym">Helix stagnalis</name>
    <dbReference type="NCBI Taxonomy" id="6523"/>
    <lineage>
        <taxon>Eukaryota</taxon>
        <taxon>Metazoa</taxon>
        <taxon>Spiralia</taxon>
        <taxon>Lophotrochozoa</taxon>
        <taxon>Mollusca</taxon>
        <taxon>Gastropoda</taxon>
        <taxon>Heterobranchia</taxon>
        <taxon>Euthyneura</taxon>
        <taxon>Panpulmonata</taxon>
        <taxon>Hygrophila</taxon>
        <taxon>Lymnaeoidea</taxon>
        <taxon>Lymnaeidae</taxon>
        <taxon>Lymnaea</taxon>
    </lineage>
</organism>
<dbReference type="GO" id="GO:0019319">
    <property type="term" value="P:hexose biosynthetic process"/>
    <property type="evidence" value="ECO:0007669"/>
    <property type="project" value="TreeGrafter"/>
</dbReference>
<protein>
    <recommendedName>
        <fullName evidence="2">Sulfotransferase domain-containing protein</fullName>
    </recommendedName>
</protein>
<keyword evidence="4" id="KW-1185">Reference proteome</keyword>
<keyword evidence="1" id="KW-0812">Transmembrane</keyword>